<proteinExistence type="predicted"/>
<keyword evidence="2" id="KW-0378">Hydrolase</keyword>
<dbReference type="SUPFAM" id="SSF55811">
    <property type="entry name" value="Nudix"/>
    <property type="match status" value="1"/>
</dbReference>
<dbReference type="Gene3D" id="6.10.250.1120">
    <property type="match status" value="1"/>
</dbReference>
<evidence type="ECO:0000313" key="2">
    <source>
        <dbReference type="EMBL" id="MBK1881091.1"/>
    </source>
</evidence>
<dbReference type="PANTHER" id="PTHR43736:SF1">
    <property type="entry name" value="DIHYDRONEOPTERIN TRIPHOSPHATE DIPHOSPHATASE"/>
    <property type="match status" value="1"/>
</dbReference>
<dbReference type="Pfam" id="PF12535">
    <property type="entry name" value="Nudix_N"/>
    <property type="match status" value="1"/>
</dbReference>
<dbReference type="InterPro" id="IPR059176">
    <property type="entry name" value="UDP-X_N"/>
</dbReference>
<gene>
    <name evidence="2" type="ORF">JIN85_01620</name>
</gene>
<reference evidence="2" key="1">
    <citation type="submission" date="2021-01" db="EMBL/GenBank/DDBJ databases">
        <title>Modified the classification status of verrucomicrobia.</title>
        <authorList>
            <person name="Feng X."/>
        </authorList>
    </citation>
    <scope>NUCLEOTIDE SEQUENCE</scope>
    <source>
        <strain evidence="2">KCTC 22041</strain>
    </source>
</reference>
<dbReference type="GO" id="GO:0016787">
    <property type="term" value="F:hydrolase activity"/>
    <property type="evidence" value="ECO:0007669"/>
    <property type="project" value="UniProtKB-KW"/>
</dbReference>
<protein>
    <submittedName>
        <fullName evidence="2">NUDIX hydrolase</fullName>
    </submittedName>
</protein>
<dbReference type="CDD" id="cd04672">
    <property type="entry name" value="NUDIX_CDP-Chase_like"/>
    <property type="match status" value="1"/>
</dbReference>
<dbReference type="EMBL" id="JAENIJ010000002">
    <property type="protein sequence ID" value="MBK1881091.1"/>
    <property type="molecule type" value="Genomic_DNA"/>
</dbReference>
<dbReference type="PANTHER" id="PTHR43736">
    <property type="entry name" value="ADP-RIBOSE PYROPHOSPHATASE"/>
    <property type="match status" value="1"/>
</dbReference>
<accession>A0A934VPJ9</accession>
<evidence type="ECO:0000259" key="1">
    <source>
        <dbReference type="PROSITE" id="PS51462"/>
    </source>
</evidence>
<dbReference type="RefSeq" id="WP_200266944.1">
    <property type="nucleotide sequence ID" value="NZ_JAENIJ010000002.1"/>
</dbReference>
<dbReference type="Gene3D" id="3.90.79.10">
    <property type="entry name" value="Nucleoside Triphosphate Pyrophosphohydrolase"/>
    <property type="match status" value="1"/>
</dbReference>
<dbReference type="InterPro" id="IPR015797">
    <property type="entry name" value="NUDIX_hydrolase-like_dom_sf"/>
</dbReference>
<comment type="caution">
    <text evidence="2">The sequence shown here is derived from an EMBL/GenBank/DDBJ whole genome shotgun (WGS) entry which is preliminary data.</text>
</comment>
<evidence type="ECO:0000313" key="3">
    <source>
        <dbReference type="Proteomes" id="UP000603141"/>
    </source>
</evidence>
<feature type="domain" description="Nudix hydrolase" evidence="1">
    <location>
        <begin position="66"/>
        <end position="192"/>
    </location>
</feature>
<dbReference type="PROSITE" id="PS51462">
    <property type="entry name" value="NUDIX"/>
    <property type="match status" value="1"/>
</dbReference>
<dbReference type="Proteomes" id="UP000603141">
    <property type="component" value="Unassembled WGS sequence"/>
</dbReference>
<sequence length="205" mass="23083">MQTWGVADLLEFSRELASIAQVGLTYAKDPFDLERYQRLREMAGELLQIPDYSPDFTWPDELGYETPKVDVRAVVFRGNSVLMIKEVSSGLWTLPGGWADVNASPAENVERECLEETGFIVKARMISSVVDRDRAGYPRNAHTIYKIYILCDLIGGEATTSIESSEIDFFPIDQLPPLDTHRTGAAQLQTAWQHEQNPSLPTKFN</sequence>
<name>A0A934VPJ9_9BACT</name>
<dbReference type="AlphaFoldDB" id="A0A934VPJ9"/>
<dbReference type="InterPro" id="IPR000086">
    <property type="entry name" value="NUDIX_hydrolase_dom"/>
</dbReference>
<keyword evidence="3" id="KW-1185">Reference proteome</keyword>
<organism evidence="2 3">
    <name type="scientific">Luteolibacter pohnpeiensis</name>
    <dbReference type="NCBI Taxonomy" id="454153"/>
    <lineage>
        <taxon>Bacteria</taxon>
        <taxon>Pseudomonadati</taxon>
        <taxon>Verrucomicrobiota</taxon>
        <taxon>Verrucomicrobiia</taxon>
        <taxon>Verrucomicrobiales</taxon>
        <taxon>Verrucomicrobiaceae</taxon>
        <taxon>Luteolibacter</taxon>
    </lineage>
</organism>
<dbReference type="Pfam" id="PF00293">
    <property type="entry name" value="NUDIX"/>
    <property type="match status" value="1"/>
</dbReference>